<dbReference type="EMBL" id="BKCJ011826624">
    <property type="protein sequence ID" value="GFD56203.1"/>
    <property type="molecule type" value="Genomic_DNA"/>
</dbReference>
<proteinExistence type="predicted"/>
<sequence length="76" mass="7809">PGSWDNVGYRRGSRGRGLGRVVVGHGPGVGPGAVVVEARLPAHGAGLVPRLIALELHRSGGRIGDLPGQRKCLLLS</sequence>
<reference evidence="1" key="1">
    <citation type="journal article" date="2019" name="Sci. Rep.">
        <title>Draft genome of Tanacetum cinerariifolium, the natural source of mosquito coil.</title>
        <authorList>
            <person name="Yamashiro T."/>
            <person name="Shiraishi A."/>
            <person name="Satake H."/>
            <person name="Nakayama K."/>
        </authorList>
    </citation>
    <scope>NUCLEOTIDE SEQUENCE</scope>
</reference>
<comment type="caution">
    <text evidence="1">The sequence shown here is derived from an EMBL/GenBank/DDBJ whole genome shotgun (WGS) entry which is preliminary data.</text>
</comment>
<protein>
    <submittedName>
        <fullName evidence="1">Uncharacterized protein</fullName>
    </submittedName>
</protein>
<accession>A0A699XAL6</accession>
<evidence type="ECO:0000313" key="1">
    <source>
        <dbReference type="EMBL" id="GFD56203.1"/>
    </source>
</evidence>
<name>A0A699XAL6_TANCI</name>
<feature type="non-terminal residue" evidence="1">
    <location>
        <position position="1"/>
    </location>
</feature>
<dbReference type="AlphaFoldDB" id="A0A699XAL6"/>
<gene>
    <name evidence="1" type="ORF">Tci_928172</name>
</gene>
<organism evidence="1">
    <name type="scientific">Tanacetum cinerariifolium</name>
    <name type="common">Dalmatian daisy</name>
    <name type="synonym">Chrysanthemum cinerariifolium</name>
    <dbReference type="NCBI Taxonomy" id="118510"/>
    <lineage>
        <taxon>Eukaryota</taxon>
        <taxon>Viridiplantae</taxon>
        <taxon>Streptophyta</taxon>
        <taxon>Embryophyta</taxon>
        <taxon>Tracheophyta</taxon>
        <taxon>Spermatophyta</taxon>
        <taxon>Magnoliopsida</taxon>
        <taxon>eudicotyledons</taxon>
        <taxon>Gunneridae</taxon>
        <taxon>Pentapetalae</taxon>
        <taxon>asterids</taxon>
        <taxon>campanulids</taxon>
        <taxon>Asterales</taxon>
        <taxon>Asteraceae</taxon>
        <taxon>Asteroideae</taxon>
        <taxon>Anthemideae</taxon>
        <taxon>Anthemidinae</taxon>
        <taxon>Tanacetum</taxon>
    </lineage>
</organism>